<proteinExistence type="predicted"/>
<keyword evidence="1" id="KW-1133">Transmembrane helix</keyword>
<name>A0A0B5IWC0_9VIRU</name>
<organism evidence="2 3">
    <name type="scientific">Pandoravirus inopinatum</name>
    <dbReference type="NCBI Taxonomy" id="1605721"/>
    <lineage>
        <taxon>Viruses</taxon>
        <taxon>Pandoravirus</taxon>
    </lineage>
</organism>
<dbReference type="Proteomes" id="UP000202511">
    <property type="component" value="Segment"/>
</dbReference>
<evidence type="ECO:0000256" key="1">
    <source>
        <dbReference type="SAM" id="Phobius"/>
    </source>
</evidence>
<evidence type="ECO:0000313" key="3">
    <source>
        <dbReference type="Proteomes" id="UP000202511"/>
    </source>
</evidence>
<evidence type="ECO:0000313" key="2">
    <source>
        <dbReference type="EMBL" id="AJF96993.1"/>
    </source>
</evidence>
<feature type="transmembrane region" description="Helical" evidence="1">
    <location>
        <begin position="29"/>
        <end position="48"/>
    </location>
</feature>
<accession>A0A0B5IWC0</accession>
<sequence>MSPFAVRTGRRVVVDVIGCAKSERDWFPVVPWCVPFFVVACVSFLVPVNSGGPQTKKGLGARWKRKDRAPFFSHPARQRAAKCFGHLFFLFGKKKGRGQGKTKRSAAMQASHVRGALAKPEPGGHATFLPP</sequence>
<dbReference type="KEGG" id="vg:23461910"/>
<dbReference type="GeneID" id="23461910"/>
<keyword evidence="1" id="KW-0812">Transmembrane</keyword>
<dbReference type="RefSeq" id="YP_009119228.1">
    <property type="nucleotide sequence ID" value="NC_026440.1"/>
</dbReference>
<reference evidence="2 3" key="1">
    <citation type="journal article" date="2015" name="Parasitol. Res.">
        <title>Viruses in close associations with free-living amoebae.</title>
        <authorList>
            <person name="Scheid P."/>
        </authorList>
    </citation>
    <scope>NUCLEOTIDE SEQUENCE [LARGE SCALE GENOMIC DNA]</scope>
    <source>
        <strain evidence="2">KlaHel</strain>
    </source>
</reference>
<keyword evidence="1" id="KW-0472">Membrane</keyword>
<protein>
    <recommendedName>
        <fullName evidence="4">Transmembrane protein</fullName>
    </recommendedName>
</protein>
<evidence type="ECO:0008006" key="4">
    <source>
        <dbReference type="Google" id="ProtNLM"/>
    </source>
</evidence>
<dbReference type="EMBL" id="KP136319">
    <property type="protein sequence ID" value="AJF96993.1"/>
    <property type="molecule type" value="Genomic_DNA"/>
</dbReference>